<proteinExistence type="predicted"/>
<protein>
    <submittedName>
        <fullName evidence="1">Uncharacterized protein</fullName>
    </submittedName>
</protein>
<dbReference type="EMBL" id="KV441470">
    <property type="protein sequence ID" value="OAG25259.1"/>
    <property type="molecule type" value="Genomic_DNA"/>
</dbReference>
<dbReference type="AlphaFoldDB" id="A0A177E2P7"/>
<dbReference type="GeneID" id="29109777"/>
<dbReference type="RefSeq" id="XP_018390680.1">
    <property type="nucleotide sequence ID" value="XM_018524183.1"/>
</dbReference>
<accession>A0A177E2P7</accession>
<reference evidence="1 2" key="1">
    <citation type="submission" date="2016-05" db="EMBL/GenBank/DDBJ databases">
        <title>Comparative analysis of secretome profiles of manganese(II)-oxidizing ascomycete fungi.</title>
        <authorList>
            <consortium name="DOE Joint Genome Institute"/>
            <person name="Zeiner C.A."/>
            <person name="Purvine S.O."/>
            <person name="Zink E.M."/>
            <person name="Wu S."/>
            <person name="Pasa-Tolic L."/>
            <person name="Chaput D.L."/>
            <person name="Haridas S."/>
            <person name="Grigoriev I.V."/>
            <person name="Santelli C.M."/>
            <person name="Hansel C.M."/>
        </authorList>
    </citation>
    <scope>NUCLEOTIDE SEQUENCE [LARGE SCALE GENOMIC DNA]</scope>
    <source>
        <strain evidence="1 2">SRC1lrK2f</strain>
    </source>
</reference>
<name>A0A177E2P7_ALTAL</name>
<evidence type="ECO:0000313" key="2">
    <source>
        <dbReference type="Proteomes" id="UP000077248"/>
    </source>
</evidence>
<dbReference type="KEGG" id="aalt:CC77DRAFT_1016227"/>
<evidence type="ECO:0000313" key="1">
    <source>
        <dbReference type="EMBL" id="OAG25259.1"/>
    </source>
</evidence>
<gene>
    <name evidence="1" type="ORF">CC77DRAFT_1016227</name>
</gene>
<organism evidence="1 2">
    <name type="scientific">Alternaria alternata</name>
    <name type="common">Alternaria rot fungus</name>
    <name type="synonym">Torula alternata</name>
    <dbReference type="NCBI Taxonomy" id="5599"/>
    <lineage>
        <taxon>Eukaryota</taxon>
        <taxon>Fungi</taxon>
        <taxon>Dikarya</taxon>
        <taxon>Ascomycota</taxon>
        <taxon>Pezizomycotina</taxon>
        <taxon>Dothideomycetes</taxon>
        <taxon>Pleosporomycetidae</taxon>
        <taxon>Pleosporales</taxon>
        <taxon>Pleosporineae</taxon>
        <taxon>Pleosporaceae</taxon>
        <taxon>Alternaria</taxon>
        <taxon>Alternaria sect. Alternaria</taxon>
        <taxon>Alternaria alternata complex</taxon>
    </lineage>
</organism>
<dbReference type="Proteomes" id="UP000077248">
    <property type="component" value="Unassembled WGS sequence"/>
</dbReference>
<dbReference type="VEuPathDB" id="FungiDB:CC77DRAFT_1016227"/>
<sequence length="194" mass="21002">MARLEGVQIYKNKTYLHYMEDHLITQQQTNNNFLLSPTFYLHLIISFQHSLRQPSNHTPIFNMKASMIIASAAALFTSALAAPAIARDAPLVFTVQLANDQSGKNANADVIVNNAAVTFGQLFGGAFGPQVWATSLQAVSPGAGGNNVQCVVKDPNYPGQAIALNAWNTFIDLDGNVNVATPTDVTYFTIECQL</sequence>
<keyword evidence="2" id="KW-1185">Reference proteome</keyword>
<dbReference type="OMA" id="GGNNVQC"/>